<keyword evidence="2" id="KW-0131">Cell cycle</keyword>
<evidence type="ECO:0000313" key="3">
    <source>
        <dbReference type="Proteomes" id="UP000290624"/>
    </source>
</evidence>
<comment type="caution">
    <text evidence="2">The sequence shown here is derived from an EMBL/GenBank/DDBJ whole genome shotgun (WGS) entry which is preliminary data.</text>
</comment>
<evidence type="ECO:0000313" key="2">
    <source>
        <dbReference type="EMBL" id="RXW32261.1"/>
    </source>
</evidence>
<dbReference type="RefSeq" id="WP_129458470.1">
    <property type="nucleotide sequence ID" value="NZ_PPCV01000004.1"/>
</dbReference>
<keyword evidence="3" id="KW-1185">Reference proteome</keyword>
<dbReference type="Proteomes" id="UP000290624">
    <property type="component" value="Unassembled WGS sequence"/>
</dbReference>
<protein>
    <submittedName>
        <fullName evidence="2">Cell division protein DivIVA</fullName>
    </submittedName>
</protein>
<feature type="region of interest" description="Disordered" evidence="1">
    <location>
        <begin position="90"/>
        <end position="141"/>
    </location>
</feature>
<dbReference type="EMBL" id="PPCV01000004">
    <property type="protein sequence ID" value="RXW32261.1"/>
    <property type="molecule type" value="Genomic_DNA"/>
</dbReference>
<dbReference type="GO" id="GO:0051301">
    <property type="term" value="P:cell division"/>
    <property type="evidence" value="ECO:0007669"/>
    <property type="project" value="UniProtKB-KW"/>
</dbReference>
<evidence type="ECO:0000256" key="1">
    <source>
        <dbReference type="SAM" id="MobiDB-lite"/>
    </source>
</evidence>
<accession>A0A4Q2EFZ4</accession>
<keyword evidence="2" id="KW-0132">Cell division</keyword>
<organism evidence="2 3">
    <name type="scientific">Propioniciclava flava</name>
    <dbReference type="NCBI Taxonomy" id="2072026"/>
    <lineage>
        <taxon>Bacteria</taxon>
        <taxon>Bacillati</taxon>
        <taxon>Actinomycetota</taxon>
        <taxon>Actinomycetes</taxon>
        <taxon>Propionibacteriales</taxon>
        <taxon>Propionibacteriaceae</taxon>
        <taxon>Propioniciclava</taxon>
    </lineage>
</organism>
<reference evidence="2 3" key="1">
    <citation type="submission" date="2018-01" db="EMBL/GenBank/DDBJ databases">
        <title>Lactibacter flavus gen. nov., sp. nov., a novel bacterium of the family Propionibacteriaceae isolated from raw milk and dairy products.</title>
        <authorList>
            <person name="Wenning M."/>
            <person name="Breitenwieser F."/>
            <person name="Huptas C."/>
            <person name="von Neubeck M."/>
            <person name="Busse H.-J."/>
            <person name="Scherer S."/>
        </authorList>
    </citation>
    <scope>NUCLEOTIDE SEQUENCE [LARGE SCALE GENOMIC DNA]</scope>
    <source>
        <strain evidence="2 3">VG341</strain>
    </source>
</reference>
<dbReference type="AlphaFoldDB" id="A0A4Q2EFZ4"/>
<dbReference type="OrthoDB" id="3404379at2"/>
<dbReference type="Gene3D" id="6.10.250.660">
    <property type="match status" value="1"/>
</dbReference>
<dbReference type="NCBIfam" id="TIGR03544">
    <property type="entry name" value="DivI1A_domain"/>
    <property type="match status" value="1"/>
</dbReference>
<proteinExistence type="predicted"/>
<sequence length="141" mass="15000">MEWFLWGMVVVIVGLASLVAAGRFGGMPATAVHDTAVPELPPHPLSGEDVRAVRFAVVPRGYSMSQVDDLVDRLAAQLDDPAARGMRHLLEEPFVDSEGTSEPTNGRRAARESSGSAIMGENVSWQPGNEGEHGSNEAPHG</sequence>
<feature type="compositionally biased region" description="Basic and acidic residues" evidence="1">
    <location>
        <begin position="130"/>
        <end position="141"/>
    </location>
</feature>
<name>A0A4Q2EFZ4_9ACTN</name>
<gene>
    <name evidence="2" type="ORF">C1706_06770</name>
</gene>
<dbReference type="InterPro" id="IPR019933">
    <property type="entry name" value="DivIVA_domain"/>
</dbReference>